<reference evidence="2" key="1">
    <citation type="submission" date="2022-05" db="EMBL/GenBank/DDBJ databases">
        <authorList>
            <person name="Ashby S."/>
            <person name="Bressette G."/>
            <person name="Brown S."/>
            <person name="Charles S."/>
            <person name="Neely M.N."/>
            <person name="Molloy S.D."/>
            <person name="Garlena R.A."/>
            <person name="Russell D.A."/>
            <person name="Jacobs-Sera D."/>
            <person name="Hatfull G.F."/>
        </authorList>
    </citation>
    <scope>NUCLEOTIDE SEQUENCE</scope>
</reference>
<evidence type="ECO:0000256" key="1">
    <source>
        <dbReference type="SAM" id="MobiDB-lite"/>
    </source>
</evidence>
<dbReference type="GeneID" id="80018925"/>
<dbReference type="RefSeq" id="YP_010754336.1">
    <property type="nucleotide sequence ID" value="NC_073459.1"/>
</dbReference>
<protein>
    <submittedName>
        <fullName evidence="2">Minor tail protein</fullName>
    </submittedName>
</protein>
<gene>
    <name evidence="2" type="primary">23</name>
    <name evidence="2" type="ORF">SEA_FINKLE_23</name>
</gene>
<evidence type="ECO:0000313" key="3">
    <source>
        <dbReference type="Proteomes" id="UP001060355"/>
    </source>
</evidence>
<proteinExistence type="predicted"/>
<evidence type="ECO:0000313" key="2">
    <source>
        <dbReference type="EMBL" id="UTN92942.1"/>
    </source>
</evidence>
<feature type="region of interest" description="Disordered" evidence="1">
    <location>
        <begin position="1"/>
        <end position="29"/>
    </location>
</feature>
<accession>A0A9E7NJ01</accession>
<keyword evidence="3" id="KW-1185">Reference proteome</keyword>
<dbReference type="KEGG" id="vg:80018925"/>
<name>A0A9E7NJ01_9CAUD</name>
<dbReference type="EMBL" id="ON456347">
    <property type="protein sequence ID" value="UTN92942.1"/>
    <property type="molecule type" value="Genomic_DNA"/>
</dbReference>
<dbReference type="Proteomes" id="UP001060355">
    <property type="component" value="Segment"/>
</dbReference>
<sequence>MAGPVTENGTPWNQLPGATGGIRRNLTRPPANPMEQLQKVFLSPFAHFVAGLTHTDPEDWDTIEEIVDNLVDFILSGFGVGKAVEKGLQDLINAVIRALRGVPVVGGTLADIVTELTGLKNTAVSASNSAEVAQAQIVSVQQIFSVRSNRPLWEGLDPTGESTFPLAQLAQPTPHAHSYGEGSFPSTKQTGFSGISTHSVNGSRWVGGHIRIENPGEKAQITFKARRTTSSLVNQCNLYLAKLNDDGSYTSLGRSDNFGPNLLQAMTWMQTSIPLTLLDQGDVVLVAIGTIGSYSVEVAGVQMDSAQNGFGFLPRSIGAVIQPDRWQSEDAGGIALSAADGANIYDGATPYFQIGADVGQLSAPRNYFDNFNRASLGSTWIKWHGASGGADLSIKDNMLTNTSNQLLYQTAAGLYVTPLLTDRVAVEWDIVSEKTYDAGAIVCSSASLTNFLWIRVGNGRVAIWKADSLSKLSNGTSRASASVSSTVGRWRVTTDPATATFTVWKDNSLIVQWTDSTHIIPTGKGQRYAGALIEHSAFSSGSQIDNWNAFDIVEENAPEGVSL</sequence>
<organism evidence="2 3">
    <name type="scientific">Gordonia phage Finkle</name>
    <dbReference type="NCBI Taxonomy" id="2926099"/>
    <lineage>
        <taxon>Viruses</taxon>
        <taxon>Duplodnaviria</taxon>
        <taxon>Heunggongvirae</taxon>
        <taxon>Uroviricota</taxon>
        <taxon>Caudoviricetes</taxon>
        <taxon>Finkelvirus</taxon>
        <taxon>Finkelvirus finkel</taxon>
    </lineage>
</organism>